<evidence type="ECO:0000256" key="7">
    <source>
        <dbReference type="HAMAP-Rule" id="MF_02065"/>
    </source>
</evidence>
<keyword evidence="6 7" id="KW-0961">Cell wall biogenesis/degradation</keyword>
<keyword evidence="3 7" id="KW-1133">Transmembrane helix</keyword>
<evidence type="ECO:0000256" key="3">
    <source>
        <dbReference type="ARBA" id="ARBA00022989"/>
    </source>
</evidence>
<keyword evidence="5 7" id="KW-0456">Lyase</keyword>
<sequence>MVSPAFVDNDAKFDWRKFGYHARSAFAVILSLVVLLGGGWFVYAKAKEAWVAMRAEEDFIGEGREQIEIVIPQGSSAAAIGNILVENGVIKSAATFRKVARNNPTAKLEAGRWRLRTEIPAKTALDLFQDPNNKVALKVQLKEGQARVQQWQTLSTELGLTQEQLSEALGSPELGLPSWANGNPEGFLFPDTYEVAEPVEALAVLKQQVEQFNKVAGTINLETAAEEVGRTPYEVLITASLVEKEAARPEDRARVAQVVYNRLAADMPLQFDSTVHYAIGDFSRVFTTEEDRATDSPYNTYLHKGLPAGPISNPGEAAIKAALHPETHDYLFFTAVNLETGETKYAVDAAGHEANVQELRTWCSANPGKCK</sequence>
<dbReference type="Pfam" id="PF02618">
    <property type="entry name" value="YceG"/>
    <property type="match status" value="1"/>
</dbReference>
<dbReference type="InterPro" id="IPR003770">
    <property type="entry name" value="MLTG-like"/>
</dbReference>
<dbReference type="CDD" id="cd08010">
    <property type="entry name" value="MltG_like"/>
    <property type="match status" value="1"/>
</dbReference>
<comment type="caution">
    <text evidence="8">The sequence shown here is derived from an EMBL/GenBank/DDBJ whole genome shotgun (WGS) entry which is preliminary data.</text>
</comment>
<evidence type="ECO:0000313" key="9">
    <source>
        <dbReference type="Proteomes" id="UP000280819"/>
    </source>
</evidence>
<dbReference type="Proteomes" id="UP000280819">
    <property type="component" value="Unassembled WGS sequence"/>
</dbReference>
<evidence type="ECO:0000256" key="1">
    <source>
        <dbReference type="ARBA" id="ARBA00022475"/>
    </source>
</evidence>
<evidence type="ECO:0000313" key="8">
    <source>
        <dbReference type="EMBL" id="RRD07198.1"/>
    </source>
</evidence>
<dbReference type="OrthoDB" id="9814591at2"/>
<comment type="catalytic activity">
    <reaction evidence="7">
        <text>a peptidoglycan chain = a peptidoglycan chain with N-acetyl-1,6-anhydromuramyl-[peptide] at the reducing end + a peptidoglycan chain with N-acetylglucosamine at the non-reducing end.</text>
        <dbReference type="EC" id="4.2.2.29"/>
    </reaction>
</comment>
<evidence type="ECO:0000256" key="2">
    <source>
        <dbReference type="ARBA" id="ARBA00022692"/>
    </source>
</evidence>
<evidence type="ECO:0000256" key="5">
    <source>
        <dbReference type="ARBA" id="ARBA00023239"/>
    </source>
</evidence>
<dbReference type="AlphaFoldDB" id="A0A3P1TD28"/>
<dbReference type="HAMAP" id="MF_02065">
    <property type="entry name" value="MltG"/>
    <property type="match status" value="1"/>
</dbReference>
<comment type="function">
    <text evidence="7">Functions as a peptidoglycan terminase that cleaves nascent peptidoglycan strands endolytically to terminate their elongation.</text>
</comment>
<protein>
    <recommendedName>
        <fullName evidence="7">Endolytic murein transglycosylase</fullName>
        <ecNumber evidence="7">4.2.2.29</ecNumber>
    </recommendedName>
    <alternativeName>
        <fullName evidence="7">Peptidoglycan lytic transglycosylase</fullName>
    </alternativeName>
    <alternativeName>
        <fullName evidence="7">Peptidoglycan polymerization terminase</fullName>
    </alternativeName>
</protein>
<dbReference type="EC" id="4.2.2.29" evidence="7"/>
<organism evidence="8 9">
    <name type="scientific">Arachnia propionica</name>
    <dbReference type="NCBI Taxonomy" id="1750"/>
    <lineage>
        <taxon>Bacteria</taxon>
        <taxon>Bacillati</taxon>
        <taxon>Actinomycetota</taxon>
        <taxon>Actinomycetes</taxon>
        <taxon>Propionibacteriales</taxon>
        <taxon>Propionibacteriaceae</taxon>
        <taxon>Arachnia</taxon>
    </lineage>
</organism>
<dbReference type="GO" id="GO:0005886">
    <property type="term" value="C:plasma membrane"/>
    <property type="evidence" value="ECO:0007669"/>
    <property type="project" value="UniProtKB-SubCell"/>
</dbReference>
<comment type="subcellular location">
    <subcellularLocation>
        <location evidence="7">Cell membrane</location>
        <topology evidence="7">Single-pass membrane protein</topology>
    </subcellularLocation>
</comment>
<evidence type="ECO:0000256" key="4">
    <source>
        <dbReference type="ARBA" id="ARBA00023136"/>
    </source>
</evidence>
<dbReference type="EMBL" id="RQZG01000001">
    <property type="protein sequence ID" value="RRD07198.1"/>
    <property type="molecule type" value="Genomic_DNA"/>
</dbReference>
<keyword evidence="4 7" id="KW-0472">Membrane</keyword>
<name>A0A3P1TD28_9ACTN</name>
<evidence type="ECO:0000256" key="6">
    <source>
        <dbReference type="ARBA" id="ARBA00023316"/>
    </source>
</evidence>
<proteinExistence type="inferred from homology"/>
<comment type="similarity">
    <text evidence="7">Belongs to the transglycosylase MltG family.</text>
</comment>
<accession>A0A3P1TD28</accession>
<feature type="site" description="Important for catalytic activity" evidence="7">
    <location>
        <position position="245"/>
    </location>
</feature>
<dbReference type="NCBIfam" id="TIGR00247">
    <property type="entry name" value="endolytic transglycosylase MltG"/>
    <property type="match status" value="1"/>
</dbReference>
<dbReference type="Gene3D" id="3.30.1490.480">
    <property type="entry name" value="Endolytic murein transglycosylase"/>
    <property type="match status" value="1"/>
</dbReference>
<dbReference type="GO" id="GO:0009252">
    <property type="term" value="P:peptidoglycan biosynthetic process"/>
    <property type="evidence" value="ECO:0007669"/>
    <property type="project" value="UniProtKB-UniRule"/>
</dbReference>
<keyword evidence="1 7" id="KW-1003">Cell membrane</keyword>
<reference evidence="8 9" key="1">
    <citation type="submission" date="2018-11" db="EMBL/GenBank/DDBJ databases">
        <title>Genomes From Bacteria Associated with the Canine Oral Cavity: a Test Case for Automated Genome-Based Taxonomic Assignment.</title>
        <authorList>
            <person name="Coil D.A."/>
            <person name="Jospin G."/>
            <person name="Darling A.E."/>
            <person name="Wallis C."/>
            <person name="Davis I.J."/>
            <person name="Harris S."/>
            <person name="Eisen J.A."/>
            <person name="Holcombe L.J."/>
            <person name="O'Flynn C."/>
        </authorList>
    </citation>
    <scope>NUCLEOTIDE SEQUENCE [LARGE SCALE GENOMIC DNA]</scope>
    <source>
        <strain evidence="8 9">OH887_COT-365</strain>
    </source>
</reference>
<dbReference type="GO" id="GO:0008932">
    <property type="term" value="F:lytic endotransglycosylase activity"/>
    <property type="evidence" value="ECO:0007669"/>
    <property type="project" value="UniProtKB-UniRule"/>
</dbReference>
<gene>
    <name evidence="7 8" type="primary">mltG</name>
    <name evidence="8" type="ORF">EII34_01575</name>
</gene>
<keyword evidence="2 7" id="KW-0812">Transmembrane</keyword>
<dbReference type="PANTHER" id="PTHR30518">
    <property type="entry name" value="ENDOLYTIC MUREIN TRANSGLYCOSYLASE"/>
    <property type="match status" value="1"/>
</dbReference>
<feature type="transmembrane region" description="Helical" evidence="7">
    <location>
        <begin position="20"/>
        <end position="44"/>
    </location>
</feature>
<dbReference type="GO" id="GO:0071555">
    <property type="term" value="P:cell wall organization"/>
    <property type="evidence" value="ECO:0007669"/>
    <property type="project" value="UniProtKB-KW"/>
</dbReference>
<dbReference type="PANTHER" id="PTHR30518:SF2">
    <property type="entry name" value="ENDOLYTIC MUREIN TRANSGLYCOSYLASE"/>
    <property type="match status" value="1"/>
</dbReference>